<proteinExistence type="predicted"/>
<evidence type="ECO:0000256" key="1">
    <source>
        <dbReference type="SAM" id="MobiDB-lite"/>
    </source>
</evidence>
<dbReference type="AlphaFoldDB" id="A0A6J6GFX7"/>
<feature type="region of interest" description="Disordered" evidence="1">
    <location>
        <begin position="1"/>
        <end position="128"/>
    </location>
</feature>
<dbReference type="EMBL" id="CAEZTS010000231">
    <property type="protein sequence ID" value="CAB4595688.1"/>
    <property type="molecule type" value="Genomic_DNA"/>
</dbReference>
<feature type="compositionally biased region" description="Polar residues" evidence="1">
    <location>
        <begin position="50"/>
        <end position="60"/>
    </location>
</feature>
<accession>A0A6J6GFX7</accession>
<evidence type="ECO:0000313" key="2">
    <source>
        <dbReference type="EMBL" id="CAB4595688.1"/>
    </source>
</evidence>
<gene>
    <name evidence="2" type="ORF">UFOPK1722_01878</name>
</gene>
<feature type="region of interest" description="Disordered" evidence="1">
    <location>
        <begin position="150"/>
        <end position="209"/>
    </location>
</feature>
<feature type="compositionally biased region" description="Low complexity" evidence="1">
    <location>
        <begin position="85"/>
        <end position="99"/>
    </location>
</feature>
<sequence>MVRTNSSSSGNEASDTAVAPGEHTATPDSIRRGNTSRATFDESGPMRASMPSSLTRASTDPTAVVASAPSSATTNSTGRPSTPPASLMMRTAALATATSGSPKVAPSPDWGTSRPKRNTPSSSGWGTVVENCGVLSGVDDDSLVEQATAEMATAATTRRRITSGAPNRGGPSRPPARPRSDRGCPTPWPRPTPVGTAPRRTARRRNRDRWACRCSWRRW</sequence>
<organism evidence="2">
    <name type="scientific">freshwater metagenome</name>
    <dbReference type="NCBI Taxonomy" id="449393"/>
    <lineage>
        <taxon>unclassified sequences</taxon>
        <taxon>metagenomes</taxon>
        <taxon>ecological metagenomes</taxon>
    </lineage>
</organism>
<feature type="compositionally biased region" description="Polar residues" evidence="1">
    <location>
        <begin position="1"/>
        <end position="14"/>
    </location>
</feature>
<protein>
    <submittedName>
        <fullName evidence="2">Unannotated protein</fullName>
    </submittedName>
</protein>
<reference evidence="2" key="1">
    <citation type="submission" date="2020-05" db="EMBL/GenBank/DDBJ databases">
        <authorList>
            <person name="Chiriac C."/>
            <person name="Salcher M."/>
            <person name="Ghai R."/>
            <person name="Kavagutti S V."/>
        </authorList>
    </citation>
    <scope>NUCLEOTIDE SEQUENCE</scope>
</reference>
<name>A0A6J6GFX7_9ZZZZ</name>
<feature type="compositionally biased region" description="Low complexity" evidence="1">
    <location>
        <begin position="61"/>
        <end position="77"/>
    </location>
</feature>
<feature type="compositionally biased region" description="Low complexity" evidence="1">
    <location>
        <begin position="150"/>
        <end position="171"/>
    </location>
</feature>